<dbReference type="EC" id="6.2.1.1" evidence="1"/>
<evidence type="ECO:0000256" key="1">
    <source>
        <dbReference type="ARBA" id="ARBA00013275"/>
    </source>
</evidence>
<dbReference type="EMBL" id="CACRXK020007488">
    <property type="protein sequence ID" value="CAB4012378.1"/>
    <property type="molecule type" value="Genomic_DNA"/>
</dbReference>
<proteinExistence type="predicted"/>
<evidence type="ECO:0000313" key="7">
    <source>
        <dbReference type="Proteomes" id="UP001152795"/>
    </source>
</evidence>
<organism evidence="6 7">
    <name type="scientific">Paramuricea clavata</name>
    <name type="common">Red gorgonian</name>
    <name type="synonym">Violescent sea-whip</name>
    <dbReference type="NCBI Taxonomy" id="317549"/>
    <lineage>
        <taxon>Eukaryota</taxon>
        <taxon>Metazoa</taxon>
        <taxon>Cnidaria</taxon>
        <taxon>Anthozoa</taxon>
        <taxon>Octocorallia</taxon>
        <taxon>Malacalcyonacea</taxon>
        <taxon>Plexauridae</taxon>
        <taxon>Paramuricea</taxon>
    </lineage>
</organism>
<comment type="caution">
    <text evidence="6">The sequence shown here is derived from an EMBL/GenBank/DDBJ whole genome shotgun (WGS) entry which is preliminary data.</text>
</comment>
<accession>A0A7D9ISA5</accession>
<dbReference type="InterPro" id="IPR000873">
    <property type="entry name" value="AMP-dep_synth/lig_dom"/>
</dbReference>
<gene>
    <name evidence="6" type="ORF">PACLA_8A002234</name>
</gene>
<dbReference type="InterPro" id="IPR042099">
    <property type="entry name" value="ANL_N_sf"/>
</dbReference>
<protein>
    <recommendedName>
        <fullName evidence="2">Acyl-CoA synthetase short-chain family member 3, mitochondrial</fullName>
        <ecNumber evidence="1">6.2.1.1</ecNumber>
    </recommendedName>
    <alternativeName>
        <fullName evidence="3">Acetate--CoA ligase 3</fullName>
    </alternativeName>
</protein>
<dbReference type="PANTHER" id="PTHR43347">
    <property type="entry name" value="ACYL-COA SYNTHETASE"/>
    <property type="match status" value="1"/>
</dbReference>
<evidence type="ECO:0000256" key="2">
    <source>
        <dbReference type="ARBA" id="ARBA00040004"/>
    </source>
</evidence>
<dbReference type="OrthoDB" id="10253869at2759"/>
<dbReference type="AlphaFoldDB" id="A0A7D9ISA5"/>
<dbReference type="Pfam" id="PF00501">
    <property type="entry name" value="AMP-binding"/>
    <property type="match status" value="1"/>
</dbReference>
<evidence type="ECO:0000256" key="3">
    <source>
        <dbReference type="ARBA" id="ARBA00042755"/>
    </source>
</evidence>
<dbReference type="InterPro" id="IPR020845">
    <property type="entry name" value="AMP-binding_CS"/>
</dbReference>
<dbReference type="GO" id="GO:0050218">
    <property type="term" value="F:propionate-CoA ligase activity"/>
    <property type="evidence" value="ECO:0007669"/>
    <property type="project" value="TreeGrafter"/>
</dbReference>
<comment type="catalytic activity">
    <reaction evidence="4">
        <text>butanoate + ATP + CoA = butanoyl-CoA + AMP + diphosphate</text>
        <dbReference type="Rhea" id="RHEA:46172"/>
        <dbReference type="ChEBI" id="CHEBI:17968"/>
        <dbReference type="ChEBI" id="CHEBI:30616"/>
        <dbReference type="ChEBI" id="CHEBI:33019"/>
        <dbReference type="ChEBI" id="CHEBI:57287"/>
        <dbReference type="ChEBI" id="CHEBI:57371"/>
        <dbReference type="ChEBI" id="CHEBI:456215"/>
    </reaction>
    <physiologicalReaction direction="left-to-right" evidence="4">
        <dbReference type="Rhea" id="RHEA:46173"/>
    </physiologicalReaction>
</comment>
<reference evidence="6" key="1">
    <citation type="submission" date="2020-04" db="EMBL/GenBank/DDBJ databases">
        <authorList>
            <person name="Alioto T."/>
            <person name="Alioto T."/>
            <person name="Gomez Garrido J."/>
        </authorList>
    </citation>
    <scope>NUCLEOTIDE SEQUENCE</scope>
    <source>
        <strain evidence="6">A484AB</strain>
    </source>
</reference>
<dbReference type="PANTHER" id="PTHR43347:SF3">
    <property type="entry name" value="ACYL-COA SYNTHETASE SHORT-CHAIN FAMILY MEMBER 3, MITOCHONDRIAL"/>
    <property type="match status" value="1"/>
</dbReference>
<feature type="non-terminal residue" evidence="6">
    <location>
        <position position="324"/>
    </location>
</feature>
<dbReference type="Gene3D" id="3.40.50.12780">
    <property type="entry name" value="N-terminal domain of ligase-like"/>
    <property type="match status" value="1"/>
</dbReference>
<dbReference type="PROSITE" id="PS00455">
    <property type="entry name" value="AMP_BINDING"/>
    <property type="match status" value="1"/>
</dbReference>
<evidence type="ECO:0000313" key="6">
    <source>
        <dbReference type="EMBL" id="CAB4012378.1"/>
    </source>
</evidence>
<dbReference type="GO" id="GO:0003987">
    <property type="term" value="F:acetate-CoA ligase activity"/>
    <property type="evidence" value="ECO:0007669"/>
    <property type="project" value="UniProtKB-EC"/>
</dbReference>
<feature type="domain" description="AMP-dependent synthetase/ligase" evidence="5">
    <location>
        <begin position="16"/>
        <end position="292"/>
    </location>
</feature>
<sequence length="324" mass="35647">MNTCYNALDRHIKSGHGEQLALIYDSPVTNTIKKYTYQELLDQVSLFAGGLTDLGVVKGDRVVIYMPMIPQAVVAMLACSRIGAIHSVVFGGFASEELGRRIQHAEPKVVVTASCGIEPKGILPYKPLMDEAIEFSQYKPEKCVIYQRDMYKGIMIDGRDVEWNDVMAKASPQDCVPVLATDPLYILYTSGTTGDPKGVVRPSGGHAVALNWSMKHLYGIEPGEVWWAASDLGWVVGHSYIVYAPLLTRATSVLFEGKPVGTPDSGAFFRVIEEHNVCSLFTAPTAIRIIRTESISSDNPCLSLITFIIETVYRFVNTGTKMCK</sequence>
<evidence type="ECO:0000256" key="4">
    <source>
        <dbReference type="ARBA" id="ARBA00047935"/>
    </source>
</evidence>
<dbReference type="SUPFAM" id="SSF56801">
    <property type="entry name" value="Acetyl-CoA synthetase-like"/>
    <property type="match status" value="1"/>
</dbReference>
<name>A0A7D9ISA5_PARCT</name>
<dbReference type="Proteomes" id="UP001152795">
    <property type="component" value="Unassembled WGS sequence"/>
</dbReference>
<dbReference type="GO" id="GO:0005759">
    <property type="term" value="C:mitochondrial matrix"/>
    <property type="evidence" value="ECO:0007669"/>
    <property type="project" value="TreeGrafter"/>
</dbReference>
<evidence type="ECO:0000259" key="5">
    <source>
        <dbReference type="Pfam" id="PF00501"/>
    </source>
</evidence>
<keyword evidence="7" id="KW-1185">Reference proteome</keyword>